<dbReference type="AlphaFoldDB" id="X1E5D2"/>
<protein>
    <submittedName>
        <fullName evidence="2">Uncharacterized protein</fullName>
    </submittedName>
</protein>
<proteinExistence type="predicted"/>
<dbReference type="EMBL" id="BART01037927">
    <property type="protein sequence ID" value="GAH12394.1"/>
    <property type="molecule type" value="Genomic_DNA"/>
</dbReference>
<name>X1E5D2_9ZZZZ</name>
<reference evidence="2" key="1">
    <citation type="journal article" date="2014" name="Front. Microbiol.">
        <title>High frequency of phylogenetically diverse reductive dehalogenase-homologous genes in deep subseafloor sedimentary metagenomes.</title>
        <authorList>
            <person name="Kawai M."/>
            <person name="Futagami T."/>
            <person name="Toyoda A."/>
            <person name="Takaki Y."/>
            <person name="Nishi S."/>
            <person name="Hori S."/>
            <person name="Arai W."/>
            <person name="Tsubouchi T."/>
            <person name="Morono Y."/>
            <person name="Uchiyama I."/>
            <person name="Ito T."/>
            <person name="Fujiyama A."/>
            <person name="Inagaki F."/>
            <person name="Takami H."/>
        </authorList>
    </citation>
    <scope>NUCLEOTIDE SEQUENCE</scope>
    <source>
        <strain evidence="2">Expedition CK06-06</strain>
    </source>
</reference>
<sequence length="52" mass="5951">MKKYRSEFEIEKEERSSGSVISTHDRAFAFYIHEQAIKVGGKASVYVAERLA</sequence>
<dbReference type="EMBL" id="BART01035781">
    <property type="protein sequence ID" value="GAH05624.1"/>
    <property type="molecule type" value="Genomic_DNA"/>
</dbReference>
<accession>X1E5D2</accession>
<comment type="caution">
    <text evidence="2">The sequence shown here is derived from an EMBL/GenBank/DDBJ whole genome shotgun (WGS) entry which is preliminary data.</text>
</comment>
<organism evidence="2">
    <name type="scientific">marine sediment metagenome</name>
    <dbReference type="NCBI Taxonomy" id="412755"/>
    <lineage>
        <taxon>unclassified sequences</taxon>
        <taxon>metagenomes</taxon>
        <taxon>ecological metagenomes</taxon>
    </lineage>
</organism>
<gene>
    <name evidence="1" type="ORF">S01H4_60613</name>
    <name evidence="2" type="ORF">S01H4_63186</name>
</gene>
<evidence type="ECO:0000313" key="2">
    <source>
        <dbReference type="EMBL" id="GAH12394.1"/>
    </source>
</evidence>
<evidence type="ECO:0000313" key="1">
    <source>
        <dbReference type="EMBL" id="GAH05624.1"/>
    </source>
</evidence>